<evidence type="ECO:0000256" key="1">
    <source>
        <dbReference type="ARBA" id="ARBA00006226"/>
    </source>
</evidence>
<comment type="similarity">
    <text evidence="1">Belongs to the RelE toxin family.</text>
</comment>
<keyword evidence="4" id="KW-1185">Reference proteome</keyword>
<dbReference type="EMBL" id="JAMXLR010000073">
    <property type="protein sequence ID" value="MCO6046474.1"/>
    <property type="molecule type" value="Genomic_DNA"/>
</dbReference>
<keyword evidence="2" id="KW-1277">Toxin-antitoxin system</keyword>
<dbReference type="PANTHER" id="PTHR33755">
    <property type="entry name" value="TOXIN PARE1-RELATED"/>
    <property type="match status" value="1"/>
</dbReference>
<dbReference type="Pfam" id="PF05016">
    <property type="entry name" value="ParE_toxin"/>
    <property type="match status" value="1"/>
</dbReference>
<gene>
    <name evidence="3" type="ORF">NG895_21455</name>
</gene>
<dbReference type="Proteomes" id="UP001155241">
    <property type="component" value="Unassembled WGS sequence"/>
</dbReference>
<dbReference type="AlphaFoldDB" id="A0A9X2FH23"/>
<dbReference type="InterPro" id="IPR007712">
    <property type="entry name" value="RelE/ParE_toxin"/>
</dbReference>
<dbReference type="InterPro" id="IPR051803">
    <property type="entry name" value="TA_system_RelE-like_toxin"/>
</dbReference>
<accession>A0A9X2FH23</accession>
<dbReference type="InterPro" id="IPR035093">
    <property type="entry name" value="RelE/ParE_toxin_dom_sf"/>
</dbReference>
<protein>
    <submittedName>
        <fullName evidence="3">Type II toxin-antitoxin system RelE/ParE family toxin</fullName>
    </submittedName>
</protein>
<dbReference type="RefSeq" id="WP_252854587.1">
    <property type="nucleotide sequence ID" value="NZ_JAMXLR010000073.1"/>
</dbReference>
<evidence type="ECO:0000313" key="3">
    <source>
        <dbReference type="EMBL" id="MCO6046474.1"/>
    </source>
</evidence>
<proteinExistence type="inferred from homology"/>
<organism evidence="3 4">
    <name type="scientific">Aeoliella straminimaris</name>
    <dbReference type="NCBI Taxonomy" id="2954799"/>
    <lineage>
        <taxon>Bacteria</taxon>
        <taxon>Pseudomonadati</taxon>
        <taxon>Planctomycetota</taxon>
        <taxon>Planctomycetia</taxon>
        <taxon>Pirellulales</taxon>
        <taxon>Lacipirellulaceae</taxon>
        <taxon>Aeoliella</taxon>
    </lineage>
</organism>
<reference evidence="3" key="1">
    <citation type="submission" date="2022-06" db="EMBL/GenBank/DDBJ databases">
        <title>Aeoliella straminimaris, a novel planctomycete from sediments.</title>
        <authorList>
            <person name="Vitorino I.R."/>
            <person name="Lage O.M."/>
        </authorList>
    </citation>
    <scope>NUCLEOTIDE SEQUENCE</scope>
    <source>
        <strain evidence="3">ICT_H6.2</strain>
    </source>
</reference>
<comment type="caution">
    <text evidence="3">The sequence shown here is derived from an EMBL/GenBank/DDBJ whole genome shotgun (WGS) entry which is preliminary data.</text>
</comment>
<evidence type="ECO:0000313" key="4">
    <source>
        <dbReference type="Proteomes" id="UP001155241"/>
    </source>
</evidence>
<evidence type="ECO:0000256" key="2">
    <source>
        <dbReference type="ARBA" id="ARBA00022649"/>
    </source>
</evidence>
<name>A0A9X2FH23_9BACT</name>
<dbReference type="Gene3D" id="3.30.2310.20">
    <property type="entry name" value="RelE-like"/>
    <property type="match status" value="1"/>
</dbReference>
<sequence length="101" mass="11813">MSFQVEITPLAESDMDEAYLWRAQNRSPEQAGRWYREILRVLDTLSEMPERFSLCDEPELKEEELRQMLFGLGGSTTHRIVFEVVGQTVRVLRVRHTGRTS</sequence>